<evidence type="ECO:0000313" key="3">
    <source>
        <dbReference type="EMBL" id="SLK12675.1"/>
    </source>
</evidence>
<dbReference type="RefSeq" id="WP_079732087.1">
    <property type="nucleotide sequence ID" value="NZ_FVZE01000021.1"/>
</dbReference>
<dbReference type="Gene3D" id="1.10.357.10">
    <property type="entry name" value="Tetracycline Repressor, domain 2"/>
    <property type="match status" value="1"/>
</dbReference>
<feature type="domain" description="HTH tetR-type" evidence="2">
    <location>
        <begin position="17"/>
        <end position="57"/>
    </location>
</feature>
<dbReference type="EMBL" id="FVZE01000021">
    <property type="protein sequence ID" value="SLK12675.1"/>
    <property type="molecule type" value="Genomic_DNA"/>
</dbReference>
<organism evidence="3 4">
    <name type="scientific">Novosphingobium mathurense</name>
    <dbReference type="NCBI Taxonomy" id="428990"/>
    <lineage>
        <taxon>Bacteria</taxon>
        <taxon>Pseudomonadati</taxon>
        <taxon>Pseudomonadota</taxon>
        <taxon>Alphaproteobacteria</taxon>
        <taxon>Sphingomonadales</taxon>
        <taxon>Sphingomonadaceae</taxon>
        <taxon>Novosphingobium</taxon>
    </lineage>
</organism>
<protein>
    <submittedName>
        <fullName evidence="3">Transcriptional regulator, TetR family</fullName>
    </submittedName>
</protein>
<evidence type="ECO:0000313" key="4">
    <source>
        <dbReference type="Proteomes" id="UP000190989"/>
    </source>
</evidence>
<proteinExistence type="predicted"/>
<dbReference type="Proteomes" id="UP000190989">
    <property type="component" value="Unassembled WGS sequence"/>
</dbReference>
<accession>A0A1U6IXB2</accession>
<evidence type="ECO:0000259" key="2">
    <source>
        <dbReference type="Pfam" id="PF00440"/>
    </source>
</evidence>
<gene>
    <name evidence="3" type="ORF">SAMN06295987_1218</name>
</gene>
<dbReference type="AlphaFoldDB" id="A0A1U6IXB2"/>
<dbReference type="Pfam" id="PF00440">
    <property type="entry name" value="TetR_N"/>
    <property type="match status" value="1"/>
</dbReference>
<dbReference type="STRING" id="428990.SAMN06295987_1218"/>
<evidence type="ECO:0000256" key="1">
    <source>
        <dbReference type="ARBA" id="ARBA00023125"/>
    </source>
</evidence>
<dbReference type="InterPro" id="IPR009057">
    <property type="entry name" value="Homeodomain-like_sf"/>
</dbReference>
<dbReference type="SUPFAM" id="SSF46689">
    <property type="entry name" value="Homeodomain-like"/>
    <property type="match status" value="1"/>
</dbReference>
<keyword evidence="1" id="KW-0238">DNA-binding</keyword>
<dbReference type="InterPro" id="IPR001647">
    <property type="entry name" value="HTH_TetR"/>
</dbReference>
<sequence>MPIVVGTDQRRTQVIAIAFDQVADNGTDALTLREMVAANGCSASIVSDYFRNKNALLFKGAWATSWRLFSRRWRLPEPDLPSSCHQEGN</sequence>
<name>A0A1U6IXB2_9SPHN</name>
<reference evidence="4" key="1">
    <citation type="submission" date="2017-02" db="EMBL/GenBank/DDBJ databases">
        <authorList>
            <person name="Varghese N."/>
            <person name="Submissions S."/>
        </authorList>
    </citation>
    <scope>NUCLEOTIDE SEQUENCE [LARGE SCALE GENOMIC DNA]</scope>
    <source>
        <strain evidence="4">SM117</strain>
    </source>
</reference>
<keyword evidence="4" id="KW-1185">Reference proteome</keyword>
<dbReference type="GO" id="GO:0003677">
    <property type="term" value="F:DNA binding"/>
    <property type="evidence" value="ECO:0007669"/>
    <property type="project" value="UniProtKB-KW"/>
</dbReference>